<dbReference type="InterPro" id="IPR029056">
    <property type="entry name" value="Ribokinase-like"/>
</dbReference>
<evidence type="ECO:0008006" key="3">
    <source>
        <dbReference type="Google" id="ProtNLM"/>
    </source>
</evidence>
<reference evidence="1 2" key="1">
    <citation type="journal article" date="2023" name="Plant Biotechnol. J.">
        <title>Chromosome-level wild Hevea brasiliensis genome provides new tools for genomic-assisted breeding and valuable loci to elevate rubber yield.</title>
        <authorList>
            <person name="Cheng H."/>
            <person name="Song X."/>
            <person name="Hu Y."/>
            <person name="Wu T."/>
            <person name="Yang Q."/>
            <person name="An Z."/>
            <person name="Feng S."/>
            <person name="Deng Z."/>
            <person name="Wu W."/>
            <person name="Zeng X."/>
            <person name="Tu M."/>
            <person name="Wang X."/>
            <person name="Huang H."/>
        </authorList>
    </citation>
    <scope>NUCLEOTIDE SEQUENCE [LARGE SCALE GENOMIC DNA]</scope>
    <source>
        <strain evidence="1">MT/VB/25A 57/8</strain>
    </source>
</reference>
<sequence length="99" mass="10893">MVLAIHAPLSIHRSPRTTTPGKVQYALGGVARNIAECVLQLATKPYLISAVGIDMAGNMFWSTGILLAYPQKVQLCDVWNLNNVWNVSLFIAIYFILCS</sequence>
<organism evidence="1 2">
    <name type="scientific">Hevea brasiliensis</name>
    <name type="common">Para rubber tree</name>
    <name type="synonym">Siphonia brasiliensis</name>
    <dbReference type="NCBI Taxonomy" id="3981"/>
    <lineage>
        <taxon>Eukaryota</taxon>
        <taxon>Viridiplantae</taxon>
        <taxon>Streptophyta</taxon>
        <taxon>Embryophyta</taxon>
        <taxon>Tracheophyta</taxon>
        <taxon>Spermatophyta</taxon>
        <taxon>Magnoliopsida</taxon>
        <taxon>eudicotyledons</taxon>
        <taxon>Gunneridae</taxon>
        <taxon>Pentapetalae</taxon>
        <taxon>rosids</taxon>
        <taxon>fabids</taxon>
        <taxon>Malpighiales</taxon>
        <taxon>Euphorbiaceae</taxon>
        <taxon>Crotonoideae</taxon>
        <taxon>Micrandreae</taxon>
        <taxon>Hevea</taxon>
    </lineage>
</organism>
<dbReference type="Proteomes" id="UP001174677">
    <property type="component" value="Chromosome 15"/>
</dbReference>
<gene>
    <name evidence="1" type="ORF">P3X46_026214</name>
</gene>
<name>A0ABQ9KWQ2_HEVBR</name>
<evidence type="ECO:0000313" key="2">
    <source>
        <dbReference type="Proteomes" id="UP001174677"/>
    </source>
</evidence>
<comment type="caution">
    <text evidence="1">The sequence shown here is derived from an EMBL/GenBank/DDBJ whole genome shotgun (WGS) entry which is preliminary data.</text>
</comment>
<accession>A0ABQ9KWQ2</accession>
<keyword evidence="2" id="KW-1185">Reference proteome</keyword>
<evidence type="ECO:0000313" key="1">
    <source>
        <dbReference type="EMBL" id="KAJ9152671.1"/>
    </source>
</evidence>
<dbReference type="EMBL" id="JARPOI010000015">
    <property type="protein sequence ID" value="KAJ9152671.1"/>
    <property type="molecule type" value="Genomic_DNA"/>
</dbReference>
<dbReference type="Gene3D" id="3.40.1190.20">
    <property type="match status" value="1"/>
</dbReference>
<protein>
    <recommendedName>
        <fullName evidence="3">Carbohydrate kinase PfkB domain-containing protein</fullName>
    </recommendedName>
</protein>
<proteinExistence type="predicted"/>
<dbReference type="SUPFAM" id="SSF53613">
    <property type="entry name" value="Ribokinase-like"/>
    <property type="match status" value="1"/>
</dbReference>